<dbReference type="PROSITE" id="PS00108">
    <property type="entry name" value="PROTEIN_KINASE_ST"/>
    <property type="match status" value="1"/>
</dbReference>
<dbReference type="Pfam" id="PF13424">
    <property type="entry name" value="TPR_12"/>
    <property type="match status" value="1"/>
</dbReference>
<dbReference type="InterPro" id="IPR000719">
    <property type="entry name" value="Prot_kinase_dom"/>
</dbReference>
<proteinExistence type="predicted"/>
<evidence type="ECO:0000313" key="3">
    <source>
        <dbReference type="EMBL" id="KZS96502.1"/>
    </source>
</evidence>
<name>A0A164Y1V4_9AGAM</name>
<dbReference type="GO" id="GO:0005524">
    <property type="term" value="F:ATP binding"/>
    <property type="evidence" value="ECO:0007669"/>
    <property type="project" value="InterPro"/>
</dbReference>
<dbReference type="PANTHER" id="PTHR44329">
    <property type="entry name" value="SERINE/THREONINE-PROTEIN KINASE TNNI3K-RELATED"/>
    <property type="match status" value="1"/>
</dbReference>
<keyword evidence="3" id="KW-0808">Transferase</keyword>
<dbReference type="SMART" id="SM00220">
    <property type="entry name" value="S_TKc"/>
    <property type="match status" value="1"/>
</dbReference>
<dbReference type="InterPro" id="IPR011990">
    <property type="entry name" value="TPR-like_helical_dom_sf"/>
</dbReference>
<sequence length="593" mass="66236">MTPSGIDIGSLNHIPDSTLDLTNNIIYRDAYRHPVAMGGQSDIYRADVNGISIAVKVMREIGVDTDRQRRHLAKKIDREMRLWSKVDHGNILAFLGFCFFPNVSHAGGSAQLSLVSPWMKNGTAIEYARNKPDTDRISIIRGVINGIRHLHDKLIVHGDIKGGNVLMTDDGVPVLADFGLATLVENDPSLGPTHEMITSTTTASLRGTPRWMAPELLMSESQKSNNETDVWAFGCFVLELITLAVPYSSCRTDVNAMAAIMRGRLPYDFTPHPPNNSVPMPFQQYPNLWALCLRCWETNVPQRITVPEILSHESLRTPVRSTTTPITRMERLSSFVPSTSTPNAPGPARRSATEPSGIPTASTSSNNIDDLEILALEARIRIKKRSLGPEDPETLDQMHDLSCAYHSLGRYEEAESIETTVLEIRRRVQGDYHPATLISMHHLALQYYSLFKLEQSEKLGLETIEAMKQVFEEENAAMLMSMYNLGLTYQLLAQYANAEEWFRKSFEGRKRIFGLDDKATLFAAHGLMIALSEGGRLTNAAEVATDLVERRRRTLGDGDPETRKSMEEYMVILIKLGRKAEAAELEDILSTPQ</sequence>
<protein>
    <submittedName>
        <fullName evidence="3">Kinase-like protein</fullName>
    </submittedName>
</protein>
<keyword evidence="4" id="KW-1185">Reference proteome</keyword>
<accession>A0A164Y1V4</accession>
<feature type="region of interest" description="Disordered" evidence="1">
    <location>
        <begin position="334"/>
        <end position="365"/>
    </location>
</feature>
<keyword evidence="3" id="KW-0418">Kinase</keyword>
<dbReference type="InterPro" id="IPR011009">
    <property type="entry name" value="Kinase-like_dom_sf"/>
</dbReference>
<evidence type="ECO:0000256" key="1">
    <source>
        <dbReference type="SAM" id="MobiDB-lite"/>
    </source>
</evidence>
<evidence type="ECO:0000259" key="2">
    <source>
        <dbReference type="PROSITE" id="PS50011"/>
    </source>
</evidence>
<dbReference type="SUPFAM" id="SSF48452">
    <property type="entry name" value="TPR-like"/>
    <property type="match status" value="1"/>
</dbReference>
<evidence type="ECO:0000313" key="4">
    <source>
        <dbReference type="Proteomes" id="UP000076722"/>
    </source>
</evidence>
<dbReference type="EMBL" id="KV419399">
    <property type="protein sequence ID" value="KZS96502.1"/>
    <property type="molecule type" value="Genomic_DNA"/>
</dbReference>
<dbReference type="Pfam" id="PF00069">
    <property type="entry name" value="Pkinase"/>
    <property type="match status" value="1"/>
</dbReference>
<dbReference type="InterPro" id="IPR051681">
    <property type="entry name" value="Ser/Thr_Kinases-Pseudokinases"/>
</dbReference>
<dbReference type="InterPro" id="IPR008271">
    <property type="entry name" value="Ser/Thr_kinase_AS"/>
</dbReference>
<dbReference type="Gene3D" id="1.10.510.10">
    <property type="entry name" value="Transferase(Phosphotransferase) domain 1"/>
    <property type="match status" value="1"/>
</dbReference>
<feature type="domain" description="Protein kinase" evidence="2">
    <location>
        <begin position="29"/>
        <end position="315"/>
    </location>
</feature>
<dbReference type="PROSITE" id="PS50011">
    <property type="entry name" value="PROTEIN_KINASE_DOM"/>
    <property type="match status" value="1"/>
</dbReference>
<gene>
    <name evidence="3" type="ORF">SISNIDRAFT_451260</name>
</gene>
<dbReference type="AlphaFoldDB" id="A0A164Y1V4"/>
<reference evidence="3 4" key="1">
    <citation type="journal article" date="2016" name="Mol. Biol. Evol.">
        <title>Comparative Genomics of Early-Diverging Mushroom-Forming Fungi Provides Insights into the Origins of Lignocellulose Decay Capabilities.</title>
        <authorList>
            <person name="Nagy L.G."/>
            <person name="Riley R."/>
            <person name="Tritt A."/>
            <person name="Adam C."/>
            <person name="Daum C."/>
            <person name="Floudas D."/>
            <person name="Sun H."/>
            <person name="Yadav J.S."/>
            <person name="Pangilinan J."/>
            <person name="Larsson K.H."/>
            <person name="Matsuura K."/>
            <person name="Barry K."/>
            <person name="Labutti K."/>
            <person name="Kuo R."/>
            <person name="Ohm R.A."/>
            <person name="Bhattacharya S.S."/>
            <person name="Shirouzu T."/>
            <person name="Yoshinaga Y."/>
            <person name="Martin F.M."/>
            <person name="Grigoriev I.V."/>
            <person name="Hibbett D.S."/>
        </authorList>
    </citation>
    <scope>NUCLEOTIDE SEQUENCE [LARGE SCALE GENOMIC DNA]</scope>
    <source>
        <strain evidence="3 4">HHB9708</strain>
    </source>
</reference>
<dbReference type="Proteomes" id="UP000076722">
    <property type="component" value="Unassembled WGS sequence"/>
</dbReference>
<dbReference type="GO" id="GO:0004674">
    <property type="term" value="F:protein serine/threonine kinase activity"/>
    <property type="evidence" value="ECO:0007669"/>
    <property type="project" value="TreeGrafter"/>
</dbReference>
<dbReference type="SUPFAM" id="SSF56112">
    <property type="entry name" value="Protein kinase-like (PK-like)"/>
    <property type="match status" value="1"/>
</dbReference>
<dbReference type="Gene3D" id="1.25.40.10">
    <property type="entry name" value="Tetratricopeptide repeat domain"/>
    <property type="match status" value="1"/>
</dbReference>
<dbReference type="Pfam" id="PF13374">
    <property type="entry name" value="TPR_10"/>
    <property type="match status" value="1"/>
</dbReference>
<organism evidence="3 4">
    <name type="scientific">Sistotremastrum niveocremeum HHB9708</name>
    <dbReference type="NCBI Taxonomy" id="1314777"/>
    <lineage>
        <taxon>Eukaryota</taxon>
        <taxon>Fungi</taxon>
        <taxon>Dikarya</taxon>
        <taxon>Basidiomycota</taxon>
        <taxon>Agaricomycotina</taxon>
        <taxon>Agaricomycetes</taxon>
        <taxon>Sistotremastrales</taxon>
        <taxon>Sistotremastraceae</taxon>
        <taxon>Sertulicium</taxon>
        <taxon>Sertulicium niveocremeum</taxon>
    </lineage>
</organism>
<dbReference type="STRING" id="1314777.A0A164Y1V4"/>